<evidence type="ECO:0000313" key="12">
    <source>
        <dbReference type="Proteomes" id="UP000078386"/>
    </source>
</evidence>
<feature type="binding site" evidence="6 9">
    <location>
        <position position="129"/>
    </location>
    <ligand>
        <name>Zn(2+)</name>
        <dbReference type="ChEBI" id="CHEBI:29105"/>
        <note>catalytic</note>
    </ligand>
</feature>
<feature type="binding site" evidence="6 9">
    <location>
        <position position="132"/>
    </location>
    <ligand>
        <name>Zn(2+)</name>
        <dbReference type="ChEBI" id="CHEBI:29105"/>
        <note>catalytic</note>
    </ligand>
</feature>
<dbReference type="Gene3D" id="3.40.140.10">
    <property type="entry name" value="Cytidine Deaminase, domain 2"/>
    <property type="match status" value="2"/>
</dbReference>
<dbReference type="AlphaFoldDB" id="A0A1B7K2G2"/>
<feature type="domain" description="CMP/dCMP-type deaminase" evidence="10">
    <location>
        <begin position="186"/>
        <end position="294"/>
    </location>
</feature>
<evidence type="ECO:0000313" key="11">
    <source>
        <dbReference type="EMBL" id="OAT54332.1"/>
    </source>
</evidence>
<dbReference type="PANTHER" id="PTHR11644:SF2">
    <property type="entry name" value="CYTIDINE DEAMINASE"/>
    <property type="match status" value="1"/>
</dbReference>
<dbReference type="FunFam" id="3.40.140.10:FF:000007">
    <property type="entry name" value="Cytidine deaminase"/>
    <property type="match status" value="1"/>
</dbReference>
<evidence type="ECO:0000256" key="4">
    <source>
        <dbReference type="ARBA" id="ARBA00022801"/>
    </source>
</evidence>
<evidence type="ECO:0000256" key="6">
    <source>
        <dbReference type="HAMAP-Rule" id="MF_01558"/>
    </source>
</evidence>
<dbReference type="InterPro" id="IPR006263">
    <property type="entry name" value="Cyt_deam_dimer"/>
</dbReference>
<dbReference type="InterPro" id="IPR020797">
    <property type="entry name" value="Cytidine_deaminase_bacteria"/>
</dbReference>
<dbReference type="FunFam" id="3.40.140.10:FF:000006">
    <property type="entry name" value="Cytidine deaminase"/>
    <property type="match status" value="1"/>
</dbReference>
<evidence type="ECO:0000259" key="10">
    <source>
        <dbReference type="PROSITE" id="PS51747"/>
    </source>
</evidence>
<dbReference type="InterPro" id="IPR002125">
    <property type="entry name" value="CMP_dCMP_dom"/>
</dbReference>
<dbReference type="PANTHER" id="PTHR11644">
    <property type="entry name" value="CYTIDINE DEAMINASE"/>
    <property type="match status" value="1"/>
</dbReference>
<comment type="similarity">
    <text evidence="1 6">Belongs to the cytidine and deoxycytidylate deaminase family.</text>
</comment>
<keyword evidence="4 6" id="KW-0378">Hydrolase</keyword>
<keyword evidence="5 6" id="KW-0862">Zinc</keyword>
<protein>
    <recommendedName>
        <fullName evidence="6">Cytidine deaminase</fullName>
        <ecNumber evidence="6">3.5.4.5</ecNumber>
    </recommendedName>
    <alternativeName>
        <fullName evidence="6">Cytidine aminohydrolase</fullName>
        <shortName evidence="6">CDA</shortName>
    </alternativeName>
</protein>
<dbReference type="PROSITE" id="PS00903">
    <property type="entry name" value="CYT_DCMP_DEAMINASES_1"/>
    <property type="match status" value="1"/>
</dbReference>
<evidence type="ECO:0000256" key="2">
    <source>
        <dbReference type="ARBA" id="ARBA00011738"/>
    </source>
</evidence>
<evidence type="ECO:0000256" key="5">
    <source>
        <dbReference type="ARBA" id="ARBA00022833"/>
    </source>
</evidence>
<comment type="function">
    <text evidence="6">This enzyme scavenges exogenous and endogenous cytidine and 2'-deoxycytidine for UMP synthesis.</text>
</comment>
<dbReference type="GO" id="GO:0005829">
    <property type="term" value="C:cytosol"/>
    <property type="evidence" value="ECO:0007669"/>
    <property type="project" value="TreeGrafter"/>
</dbReference>
<dbReference type="Proteomes" id="UP000078386">
    <property type="component" value="Unassembled WGS sequence"/>
</dbReference>
<dbReference type="InterPro" id="IPR050202">
    <property type="entry name" value="Cyt/Deoxycyt_deaminase"/>
</dbReference>
<comment type="catalytic activity">
    <reaction evidence="6">
        <text>2'-deoxycytidine + H2O + H(+) = 2'-deoxyuridine + NH4(+)</text>
        <dbReference type="Rhea" id="RHEA:13433"/>
        <dbReference type="ChEBI" id="CHEBI:15377"/>
        <dbReference type="ChEBI" id="CHEBI:15378"/>
        <dbReference type="ChEBI" id="CHEBI:15698"/>
        <dbReference type="ChEBI" id="CHEBI:16450"/>
        <dbReference type="ChEBI" id="CHEBI:28938"/>
        <dbReference type="EC" id="3.5.4.5"/>
    </reaction>
</comment>
<evidence type="ECO:0000256" key="7">
    <source>
        <dbReference type="PIRSR" id="PIRSR006334-1"/>
    </source>
</evidence>
<dbReference type="Pfam" id="PF00383">
    <property type="entry name" value="dCMP_cyt_deam_1"/>
    <property type="match status" value="1"/>
</dbReference>
<keyword evidence="12" id="KW-1185">Reference proteome</keyword>
<comment type="catalytic activity">
    <reaction evidence="6">
        <text>cytidine + H2O + H(+) = uridine + NH4(+)</text>
        <dbReference type="Rhea" id="RHEA:16069"/>
        <dbReference type="ChEBI" id="CHEBI:15377"/>
        <dbReference type="ChEBI" id="CHEBI:15378"/>
        <dbReference type="ChEBI" id="CHEBI:16704"/>
        <dbReference type="ChEBI" id="CHEBI:17562"/>
        <dbReference type="ChEBI" id="CHEBI:28938"/>
        <dbReference type="EC" id="3.5.4.5"/>
    </reaction>
</comment>
<sequence length="294" mass="31470">MHPRFQSAFTQLAADLQTAIAPLLADPHFPALLSAGQVSSLQQATGLDEDALAFALLPLAAACARADLSHFNVGAIARGVSGTWYFGGNMEFLGATMQQTVHAEQSAISHAWLRGEKALQAITVNYTPCGHCRQFMNELNSGLALRINLPGRQPHTLQDYLPDAFGPKDLEIKTLLMDAEDHGYPLDGDALSQAAIRAANQSHTPYSQSPSGVALELRDGTIFSGSYAENAAFNPTLPPLQGALNLLSLNGYDYPDIQRAILAERADAPLIQWDATAATLKALGCHNIDRVLLA</sequence>
<comment type="cofactor">
    <cofactor evidence="6 9">
        <name>Zn(2+)</name>
        <dbReference type="ChEBI" id="CHEBI:29105"/>
    </cofactor>
    <text evidence="6 9">Binds 1 zinc ion.</text>
</comment>
<dbReference type="GO" id="GO:0008270">
    <property type="term" value="F:zinc ion binding"/>
    <property type="evidence" value="ECO:0007669"/>
    <property type="project" value="UniProtKB-UniRule"/>
</dbReference>
<feature type="binding site" evidence="6 9">
    <location>
        <position position="102"/>
    </location>
    <ligand>
        <name>Zn(2+)</name>
        <dbReference type="ChEBI" id="CHEBI:29105"/>
        <note>catalytic</note>
    </ligand>
</feature>
<reference evidence="11 12" key="1">
    <citation type="submission" date="2016-04" db="EMBL/GenBank/DDBJ databases">
        <title>ATOL: Assembling a taxonomically balanced genome-scale reconstruction of the evolutionary history of the Enterobacteriaceae.</title>
        <authorList>
            <person name="Plunkett G.III."/>
            <person name="Neeno-Eckwall E.C."/>
            <person name="Glasner J.D."/>
            <person name="Perna N.T."/>
        </authorList>
    </citation>
    <scope>NUCLEOTIDE SEQUENCE [LARGE SCALE GENOMIC DNA]</scope>
    <source>
        <strain evidence="11 12">ATCC 51603</strain>
    </source>
</reference>
<dbReference type="NCBIfam" id="NF006537">
    <property type="entry name" value="PRK09027.1"/>
    <property type="match status" value="1"/>
</dbReference>
<dbReference type="NCBIfam" id="TIGR01355">
    <property type="entry name" value="cyt_deam_dimer"/>
    <property type="match status" value="1"/>
</dbReference>
<accession>A0A1B7K2G2</accession>
<evidence type="ECO:0000256" key="1">
    <source>
        <dbReference type="ARBA" id="ARBA00006576"/>
    </source>
</evidence>
<dbReference type="GO" id="GO:0042803">
    <property type="term" value="F:protein homodimerization activity"/>
    <property type="evidence" value="ECO:0007669"/>
    <property type="project" value="UniProtKB-ARBA"/>
</dbReference>
<dbReference type="PIRSF" id="PIRSF006334">
    <property type="entry name" value="Cdd_plus_pseudo"/>
    <property type="match status" value="1"/>
</dbReference>
<evidence type="ECO:0000256" key="8">
    <source>
        <dbReference type="PIRSR" id="PIRSR006334-2"/>
    </source>
</evidence>
<dbReference type="EC" id="3.5.4.5" evidence="6"/>
<evidence type="ECO:0000256" key="3">
    <source>
        <dbReference type="ARBA" id="ARBA00022723"/>
    </source>
</evidence>
<dbReference type="PATRIC" id="fig|1354264.4.peg.1685"/>
<dbReference type="RefSeq" id="WP_064544129.1">
    <property type="nucleotide sequence ID" value="NZ_LXEU01000038.1"/>
</dbReference>
<organism evidence="11 12">
    <name type="scientific">Kluyvera georgiana ATCC 51603</name>
    <dbReference type="NCBI Taxonomy" id="1354264"/>
    <lineage>
        <taxon>Bacteria</taxon>
        <taxon>Pseudomonadati</taxon>
        <taxon>Pseudomonadota</taxon>
        <taxon>Gammaproteobacteria</taxon>
        <taxon>Enterobacterales</taxon>
        <taxon>Enterobacteriaceae</taxon>
        <taxon>Kluyvera</taxon>
    </lineage>
</organism>
<dbReference type="GO" id="GO:0004126">
    <property type="term" value="F:cytidine deaminase activity"/>
    <property type="evidence" value="ECO:0007669"/>
    <property type="project" value="UniProtKB-UniRule"/>
</dbReference>
<dbReference type="SUPFAM" id="SSF53927">
    <property type="entry name" value="Cytidine deaminase-like"/>
    <property type="match status" value="2"/>
</dbReference>
<dbReference type="InterPro" id="IPR016192">
    <property type="entry name" value="APOBEC/CMP_deaminase_Zn-bd"/>
</dbReference>
<comment type="caution">
    <text evidence="11">The sequence shown here is derived from an EMBL/GenBank/DDBJ whole genome shotgun (WGS) entry which is preliminary data.</text>
</comment>
<proteinExistence type="inferred from homology"/>
<name>A0A1B7K2G2_9ENTR</name>
<dbReference type="PROSITE" id="PS51747">
    <property type="entry name" value="CYT_DCMP_DEAMINASES_2"/>
    <property type="match status" value="2"/>
</dbReference>
<dbReference type="InterPro" id="IPR016193">
    <property type="entry name" value="Cytidine_deaminase-like"/>
</dbReference>
<gene>
    <name evidence="6" type="primary">cdd</name>
    <name evidence="11" type="ORF">M989_01621</name>
</gene>
<feature type="binding site" evidence="6 8">
    <location>
        <begin position="89"/>
        <end position="91"/>
    </location>
    <ligand>
        <name>substrate</name>
    </ligand>
</feature>
<feature type="active site" description="Proton donor" evidence="6 7">
    <location>
        <position position="104"/>
    </location>
</feature>
<evidence type="ECO:0000256" key="9">
    <source>
        <dbReference type="PIRSR" id="PIRSR006334-3"/>
    </source>
</evidence>
<dbReference type="EMBL" id="LXEU01000038">
    <property type="protein sequence ID" value="OAT54332.1"/>
    <property type="molecule type" value="Genomic_DNA"/>
</dbReference>
<keyword evidence="3 6" id="KW-0479">Metal-binding</keyword>
<dbReference type="HAMAP" id="MF_01558">
    <property type="entry name" value="Cyt_deam"/>
    <property type="match status" value="1"/>
</dbReference>
<comment type="subunit">
    <text evidence="2 6">Homodimer.</text>
</comment>
<dbReference type="CDD" id="cd01283">
    <property type="entry name" value="cytidine_deaminase"/>
    <property type="match status" value="2"/>
</dbReference>
<dbReference type="InterPro" id="IPR013171">
    <property type="entry name" value="Cyd/dCyd_deaminase_Zn-bd"/>
</dbReference>
<dbReference type="Pfam" id="PF08211">
    <property type="entry name" value="dCMP_cyt_deam_2"/>
    <property type="match status" value="1"/>
</dbReference>
<dbReference type="GO" id="GO:0046135">
    <property type="term" value="P:pyrimidine nucleoside catabolic process"/>
    <property type="evidence" value="ECO:0007669"/>
    <property type="project" value="UniProtKB-ARBA"/>
</dbReference>
<feature type="domain" description="CMP/dCMP-type deaminase" evidence="10">
    <location>
        <begin position="48"/>
        <end position="168"/>
    </location>
</feature>